<organism evidence="1 2">
    <name type="scientific">Sphagnurus paluster</name>
    <dbReference type="NCBI Taxonomy" id="117069"/>
    <lineage>
        <taxon>Eukaryota</taxon>
        <taxon>Fungi</taxon>
        <taxon>Dikarya</taxon>
        <taxon>Basidiomycota</taxon>
        <taxon>Agaricomycotina</taxon>
        <taxon>Agaricomycetes</taxon>
        <taxon>Agaricomycetidae</taxon>
        <taxon>Agaricales</taxon>
        <taxon>Tricholomatineae</taxon>
        <taxon>Lyophyllaceae</taxon>
        <taxon>Sphagnurus</taxon>
    </lineage>
</organism>
<protein>
    <recommendedName>
        <fullName evidence="3">Aminoglycoside phosphotransferase domain-containing protein</fullName>
    </recommendedName>
</protein>
<reference evidence="1" key="2">
    <citation type="submission" date="2021-10" db="EMBL/GenBank/DDBJ databases">
        <title>Phylogenomics reveals ancestral predisposition of the termite-cultivated fungus Termitomyces towards a domesticated lifestyle.</title>
        <authorList>
            <person name="Auxier B."/>
            <person name="Grum-Grzhimaylo A."/>
            <person name="Cardenas M.E."/>
            <person name="Lodge J.D."/>
            <person name="Laessoe T."/>
            <person name="Pedersen O."/>
            <person name="Smith M.E."/>
            <person name="Kuyper T.W."/>
            <person name="Franco-Molano E.A."/>
            <person name="Baroni T.J."/>
            <person name="Aanen D.K."/>
        </authorList>
    </citation>
    <scope>NUCLEOTIDE SEQUENCE</scope>
    <source>
        <strain evidence="1">D49</strain>
    </source>
</reference>
<name>A0A9P7G0B6_9AGAR</name>
<evidence type="ECO:0008006" key="3">
    <source>
        <dbReference type="Google" id="ProtNLM"/>
    </source>
</evidence>
<dbReference type="AlphaFoldDB" id="A0A9P7G0B6"/>
<keyword evidence="2" id="KW-1185">Reference proteome</keyword>
<evidence type="ECO:0000313" key="1">
    <source>
        <dbReference type="EMBL" id="KAG5638515.1"/>
    </source>
</evidence>
<dbReference type="EMBL" id="JABCKI010005758">
    <property type="protein sequence ID" value="KAG5638515.1"/>
    <property type="molecule type" value="Genomic_DNA"/>
</dbReference>
<reference evidence="1" key="1">
    <citation type="submission" date="2021-02" db="EMBL/GenBank/DDBJ databases">
        <authorList>
            <person name="Nieuwenhuis M."/>
            <person name="Van De Peppel L.J.J."/>
        </authorList>
    </citation>
    <scope>NUCLEOTIDE SEQUENCE</scope>
    <source>
        <strain evidence="1">D49</strain>
    </source>
</reference>
<comment type="caution">
    <text evidence="1">The sequence shown here is derived from an EMBL/GenBank/DDBJ whole genome shotgun (WGS) entry which is preliminary data.</text>
</comment>
<dbReference type="OrthoDB" id="3250044at2759"/>
<proteinExistence type="predicted"/>
<accession>A0A9P7G0B6</accession>
<sequence length="171" mass="19142">MPSPSTQSPIPLLRCPLPEGNRIGPVGGGCIQHKFFAMEEAAVPFVDATALEKFVNEALVRRPRRPQDRVDLKTEALFLSHSDVTLKNFLWDPVAERVWMVDYQHVNILPQSFASFYLHRSSDPFVKAVAAKIDFPVSSKLDLLMQAAYIVLQSGNSSFGEPQRLYVSAVR</sequence>
<gene>
    <name evidence="1" type="ORF">H0H81_012152</name>
</gene>
<dbReference type="Proteomes" id="UP000717328">
    <property type="component" value="Unassembled WGS sequence"/>
</dbReference>
<evidence type="ECO:0000313" key="2">
    <source>
        <dbReference type="Proteomes" id="UP000717328"/>
    </source>
</evidence>